<reference evidence="2" key="1">
    <citation type="journal article" date="2019" name="Int. J. Syst. Evol. Microbiol.">
        <title>The Global Catalogue of Microorganisms (GCM) 10K type strain sequencing project: providing services to taxonomists for standard genome sequencing and annotation.</title>
        <authorList>
            <consortium name="The Broad Institute Genomics Platform"/>
            <consortium name="The Broad Institute Genome Sequencing Center for Infectious Disease"/>
            <person name="Wu L."/>
            <person name="Ma J."/>
        </authorList>
    </citation>
    <scope>NUCLEOTIDE SEQUENCE [LARGE SCALE GENOMIC DNA]</scope>
    <source>
        <strain evidence="2">JCM 17458</strain>
    </source>
</reference>
<dbReference type="EMBL" id="BAABAZ010000004">
    <property type="protein sequence ID" value="GAA4282971.1"/>
    <property type="molecule type" value="Genomic_DNA"/>
</dbReference>
<keyword evidence="2" id="KW-1185">Reference proteome</keyword>
<evidence type="ECO:0000313" key="1">
    <source>
        <dbReference type="EMBL" id="GAA4282971.1"/>
    </source>
</evidence>
<name>A0ABP8EG69_9MICO</name>
<organism evidence="1 2">
    <name type="scientific">Brevibacterium daeguense</name>
    <dbReference type="NCBI Taxonomy" id="909936"/>
    <lineage>
        <taxon>Bacteria</taxon>
        <taxon>Bacillati</taxon>
        <taxon>Actinomycetota</taxon>
        <taxon>Actinomycetes</taxon>
        <taxon>Micrococcales</taxon>
        <taxon>Brevibacteriaceae</taxon>
        <taxon>Brevibacterium</taxon>
    </lineage>
</organism>
<gene>
    <name evidence="1" type="ORF">GCM10022261_05020</name>
</gene>
<sequence length="209" mass="23822">MTTQNQQGAQQTATPVLEATSARHPQVQAQYQHDIAAERKVFPDRRPCPMGKMIRKARESGVTDPSEPILGENIYPYVHFADQQVLRHQLLTPSYHVADVDQLLEIDKEAWERFYLRQGRLRRDGHAIFIHGLGSSAMSVAGHVHAHVFTLGPKINLFDYDQEAARVRIRAGECWLVDTETQEPLAAPEQWAPEESVCDHVYQERFGWA</sequence>
<proteinExistence type="predicted"/>
<dbReference type="RefSeq" id="WP_236864726.1">
    <property type="nucleotide sequence ID" value="NZ_BAABAZ010000004.1"/>
</dbReference>
<comment type="caution">
    <text evidence="1">The sequence shown here is derived from an EMBL/GenBank/DDBJ whole genome shotgun (WGS) entry which is preliminary data.</text>
</comment>
<accession>A0ABP8EG69</accession>
<dbReference type="Proteomes" id="UP001501586">
    <property type="component" value="Unassembled WGS sequence"/>
</dbReference>
<evidence type="ECO:0000313" key="2">
    <source>
        <dbReference type="Proteomes" id="UP001501586"/>
    </source>
</evidence>
<protein>
    <recommendedName>
        <fullName evidence="3">Diadenosine tetraphosphate (Ap4A) hydrolase</fullName>
    </recommendedName>
</protein>
<evidence type="ECO:0008006" key="3">
    <source>
        <dbReference type="Google" id="ProtNLM"/>
    </source>
</evidence>